<comment type="caution">
    <text evidence="1">The sequence shown here is derived from an EMBL/GenBank/DDBJ whole genome shotgun (WGS) entry which is preliminary data.</text>
</comment>
<reference evidence="1" key="2">
    <citation type="journal article" date="2022" name="New Phytol.">
        <title>Evolutionary transition to the ectomycorrhizal habit in the genomes of a hyperdiverse lineage of mushroom-forming fungi.</title>
        <authorList>
            <person name="Looney B."/>
            <person name="Miyauchi S."/>
            <person name="Morin E."/>
            <person name="Drula E."/>
            <person name="Courty P.E."/>
            <person name="Kohler A."/>
            <person name="Kuo A."/>
            <person name="LaButti K."/>
            <person name="Pangilinan J."/>
            <person name="Lipzen A."/>
            <person name="Riley R."/>
            <person name="Andreopoulos W."/>
            <person name="He G."/>
            <person name="Johnson J."/>
            <person name="Nolan M."/>
            <person name="Tritt A."/>
            <person name="Barry K.W."/>
            <person name="Grigoriev I.V."/>
            <person name="Nagy L.G."/>
            <person name="Hibbett D."/>
            <person name="Henrissat B."/>
            <person name="Matheny P.B."/>
            <person name="Labbe J."/>
            <person name="Martin F.M."/>
        </authorList>
    </citation>
    <scope>NUCLEOTIDE SEQUENCE</scope>
    <source>
        <strain evidence="1">HHB10654</strain>
    </source>
</reference>
<organism evidence="1 2">
    <name type="scientific">Artomyces pyxidatus</name>
    <dbReference type="NCBI Taxonomy" id="48021"/>
    <lineage>
        <taxon>Eukaryota</taxon>
        <taxon>Fungi</taxon>
        <taxon>Dikarya</taxon>
        <taxon>Basidiomycota</taxon>
        <taxon>Agaricomycotina</taxon>
        <taxon>Agaricomycetes</taxon>
        <taxon>Russulales</taxon>
        <taxon>Auriscalpiaceae</taxon>
        <taxon>Artomyces</taxon>
    </lineage>
</organism>
<evidence type="ECO:0000313" key="1">
    <source>
        <dbReference type="EMBL" id="KAI0059229.1"/>
    </source>
</evidence>
<reference evidence="1" key="1">
    <citation type="submission" date="2021-03" db="EMBL/GenBank/DDBJ databases">
        <authorList>
            <consortium name="DOE Joint Genome Institute"/>
            <person name="Ahrendt S."/>
            <person name="Looney B.P."/>
            <person name="Miyauchi S."/>
            <person name="Morin E."/>
            <person name="Drula E."/>
            <person name="Courty P.E."/>
            <person name="Chicoki N."/>
            <person name="Fauchery L."/>
            <person name="Kohler A."/>
            <person name="Kuo A."/>
            <person name="Labutti K."/>
            <person name="Pangilinan J."/>
            <person name="Lipzen A."/>
            <person name="Riley R."/>
            <person name="Andreopoulos W."/>
            <person name="He G."/>
            <person name="Johnson J."/>
            <person name="Barry K.W."/>
            <person name="Grigoriev I.V."/>
            <person name="Nagy L."/>
            <person name="Hibbett D."/>
            <person name="Henrissat B."/>
            <person name="Matheny P.B."/>
            <person name="Labbe J."/>
            <person name="Martin F."/>
        </authorList>
    </citation>
    <scope>NUCLEOTIDE SEQUENCE</scope>
    <source>
        <strain evidence="1">HHB10654</strain>
    </source>
</reference>
<proteinExistence type="predicted"/>
<dbReference type="EMBL" id="MU277228">
    <property type="protein sequence ID" value="KAI0059229.1"/>
    <property type="molecule type" value="Genomic_DNA"/>
</dbReference>
<name>A0ACB8SRK8_9AGAM</name>
<protein>
    <submittedName>
        <fullName evidence="1">Uncharacterized protein</fullName>
    </submittedName>
</protein>
<accession>A0ACB8SRK8</accession>
<dbReference type="Proteomes" id="UP000814140">
    <property type="component" value="Unassembled WGS sequence"/>
</dbReference>
<gene>
    <name evidence="1" type="ORF">BV25DRAFT_1159220</name>
</gene>
<sequence length="172" mass="19598">MKNTQYMVFMTSGPPNWVSSKLVLCNFRLVHHIGKLGRGTHIYPVGHTAIAGWTDEGQDRRSRYELARASASRRTITLPSFQLWIITWWDRFSTDKLREPRESDTIKAIIAIRSLVRHNGIRVRNRPGRNASYASVRAPRHRGATCVACPGTLEDRRRVIYPIRQNGTGGCV</sequence>
<keyword evidence="2" id="KW-1185">Reference proteome</keyword>
<evidence type="ECO:0000313" key="2">
    <source>
        <dbReference type="Proteomes" id="UP000814140"/>
    </source>
</evidence>